<organism evidence="2">
    <name type="scientific">sediment metagenome</name>
    <dbReference type="NCBI Taxonomy" id="749907"/>
    <lineage>
        <taxon>unclassified sequences</taxon>
        <taxon>metagenomes</taxon>
        <taxon>ecological metagenomes</taxon>
    </lineage>
</organism>
<sequence>RQLIYGGTFFKLWGAHQIYSGLKDYEKSLVNHIRLLMTGKNLFVFPEGHITRDGQLHSAHGGIAYLAERCKLLIVPIGISRAYNISIKEFFLRRRKIRINFGHPIDQAELRQEVARKIDLGQHVYKEEAEYVMEKVKELMKSP</sequence>
<dbReference type="CDD" id="cd07989">
    <property type="entry name" value="LPLAT_AGPAT-like"/>
    <property type="match status" value="1"/>
</dbReference>
<dbReference type="SUPFAM" id="SSF69593">
    <property type="entry name" value="Glycerol-3-phosphate (1)-acyltransferase"/>
    <property type="match status" value="1"/>
</dbReference>
<reference evidence="2" key="1">
    <citation type="submission" date="2010-07" db="EMBL/GenBank/DDBJ databases">
        <authorList>
            <consortium name="CONSOLIDER consortium CSD2007-00005"/>
            <person name="Guazzaroni M.-E."/>
            <person name="Richter M."/>
            <person name="Garcia-Salamanca A."/>
            <person name="Yarza P."/>
            <person name="Ferrer M."/>
        </authorList>
    </citation>
    <scope>NUCLEOTIDE SEQUENCE</scope>
</reference>
<dbReference type="EMBL" id="ADZX01000472">
    <property type="protein sequence ID" value="EFK96477.1"/>
    <property type="molecule type" value="Genomic_DNA"/>
</dbReference>
<dbReference type="Pfam" id="PF01553">
    <property type="entry name" value="Acyltransferase"/>
    <property type="match status" value="1"/>
</dbReference>
<dbReference type="InterPro" id="IPR002123">
    <property type="entry name" value="Plipid/glycerol_acylTrfase"/>
</dbReference>
<evidence type="ECO:0000313" key="2">
    <source>
        <dbReference type="EMBL" id="EFK96477.1"/>
    </source>
</evidence>
<proteinExistence type="predicted"/>
<comment type="caution">
    <text evidence="2">The sequence shown here is derived from an EMBL/GenBank/DDBJ whole genome shotgun (WGS) entry which is preliminary data.</text>
</comment>
<reference evidence="2" key="2">
    <citation type="journal article" date="2011" name="Microb. Ecol.">
        <title>Taxonomic and Functional Metagenomic Profiling of the Microbial Community in the Anoxic Sediment of a Sub-saline Shallow Lake (Laguna de Carrizo, Central Spain).</title>
        <authorList>
            <person name="Ferrer M."/>
            <person name="Guazzaroni M.E."/>
            <person name="Richter M."/>
            <person name="Garcia-Salamanca A."/>
            <person name="Yarza P."/>
            <person name="Suarez-Suarez A."/>
            <person name="Solano J."/>
            <person name="Alcaide M."/>
            <person name="van Dillewijn P."/>
            <person name="Molina-Henares M.A."/>
            <person name="Lopez-Cortes N."/>
            <person name="Al-Ramahi Y."/>
            <person name="Guerrero C."/>
            <person name="Acosta A."/>
            <person name="de Eugenio L.I."/>
            <person name="Martinez V."/>
            <person name="Marques S."/>
            <person name="Rojo F."/>
            <person name="Santero E."/>
            <person name="Genilloud O."/>
            <person name="Perez-Perez J."/>
            <person name="Rossello-Mora R."/>
            <person name="Ramos J.L."/>
        </authorList>
    </citation>
    <scope>NUCLEOTIDE SEQUENCE</scope>
</reference>
<gene>
    <name evidence="2" type="ORF">LDC_1507</name>
</gene>
<keyword evidence="2" id="KW-0808">Transferase</keyword>
<dbReference type="GO" id="GO:0016746">
    <property type="term" value="F:acyltransferase activity"/>
    <property type="evidence" value="ECO:0007669"/>
    <property type="project" value="InterPro"/>
</dbReference>
<dbReference type="AlphaFoldDB" id="D9PIZ8"/>
<name>D9PIZ8_9ZZZZ</name>
<feature type="domain" description="Phospholipid/glycerol acyltransferase" evidence="1">
    <location>
        <begin position="7"/>
        <end position="80"/>
    </location>
</feature>
<feature type="non-terminal residue" evidence="2">
    <location>
        <position position="1"/>
    </location>
</feature>
<accession>D9PIZ8</accession>
<protein>
    <submittedName>
        <fullName evidence="2">L-acyl-sn-glycerol-3-phosphate acetyltransferase</fullName>
    </submittedName>
</protein>
<evidence type="ECO:0000259" key="1">
    <source>
        <dbReference type="Pfam" id="PF01553"/>
    </source>
</evidence>